<dbReference type="Gene3D" id="3.90.730.10">
    <property type="entry name" value="Ribonuclease T2-like"/>
    <property type="match status" value="1"/>
</dbReference>
<dbReference type="SUPFAM" id="SSF55895">
    <property type="entry name" value="Ribonuclease Rh-like"/>
    <property type="match status" value="1"/>
</dbReference>
<dbReference type="PROSITE" id="PS00530">
    <property type="entry name" value="RNASE_T2_1"/>
    <property type="match status" value="1"/>
</dbReference>
<dbReference type="InterPro" id="IPR018188">
    <property type="entry name" value="RNase_T2_His_AS_1"/>
</dbReference>
<proteinExistence type="inferred from homology"/>
<feature type="signal peptide" evidence="3">
    <location>
        <begin position="1"/>
        <end position="17"/>
    </location>
</feature>
<dbReference type="InterPro" id="IPR036430">
    <property type="entry name" value="RNase_T2-like_sf"/>
</dbReference>
<name>A0AAX1US62_CERSP</name>
<evidence type="ECO:0000256" key="3">
    <source>
        <dbReference type="SAM" id="SignalP"/>
    </source>
</evidence>
<accession>A0AAX1US62</accession>
<dbReference type="PROSITE" id="PS00531">
    <property type="entry name" value="RNASE_T2_2"/>
    <property type="match status" value="1"/>
</dbReference>
<dbReference type="CDD" id="cd01062">
    <property type="entry name" value="RNase_T2_prok"/>
    <property type="match status" value="1"/>
</dbReference>
<sequence length="206" mass="22862">MRLLAFTLALAAAPALADHDRAGDFTHYILALSWEPTWCALEGEARGAEECSWGRGFVLHGLWPQREQGWPAFCLTTERDPSRRETAGMADLIAPGLAWHQWKKHGRCAGLPATDYFALMRRAVERVTIPEPLRHLPEDISLPPRVLEEALTEANPGLAPEGITVACEAGHVQEVRICLTKDLDFRPCALEARPDCPLPLAKMDRP</sequence>
<dbReference type="GO" id="GO:0033897">
    <property type="term" value="F:ribonuclease T2 activity"/>
    <property type="evidence" value="ECO:0007669"/>
    <property type="project" value="InterPro"/>
</dbReference>
<dbReference type="GO" id="GO:0006401">
    <property type="term" value="P:RNA catabolic process"/>
    <property type="evidence" value="ECO:0007669"/>
    <property type="project" value="UniProtKB-ARBA"/>
</dbReference>
<organism evidence="4 5">
    <name type="scientific">Cereibacter sphaeroides</name>
    <name type="common">Rhodobacter sphaeroides</name>
    <dbReference type="NCBI Taxonomy" id="1063"/>
    <lineage>
        <taxon>Bacteria</taxon>
        <taxon>Pseudomonadati</taxon>
        <taxon>Pseudomonadota</taxon>
        <taxon>Alphaproteobacteria</taxon>
        <taxon>Rhodobacterales</taxon>
        <taxon>Paracoccaceae</taxon>
        <taxon>Cereibacter</taxon>
    </lineage>
</organism>
<protein>
    <submittedName>
        <fullName evidence="4">Ribonuclease T</fullName>
    </submittedName>
</protein>
<dbReference type="AlphaFoldDB" id="A0AAX1US62"/>
<dbReference type="Pfam" id="PF00445">
    <property type="entry name" value="Ribonuclease_T2"/>
    <property type="match status" value="1"/>
</dbReference>
<dbReference type="PANTHER" id="PTHR11240:SF22">
    <property type="entry name" value="RIBONUCLEASE T2"/>
    <property type="match status" value="1"/>
</dbReference>
<keyword evidence="3" id="KW-0732">Signal</keyword>
<evidence type="ECO:0000313" key="5">
    <source>
        <dbReference type="Proteomes" id="UP000266305"/>
    </source>
</evidence>
<feature type="chain" id="PRO_5043679356" evidence="3">
    <location>
        <begin position="18"/>
        <end position="206"/>
    </location>
</feature>
<evidence type="ECO:0000313" key="4">
    <source>
        <dbReference type="EMBL" id="RHZ98735.1"/>
    </source>
</evidence>
<dbReference type="PANTHER" id="PTHR11240">
    <property type="entry name" value="RIBONUCLEASE T2"/>
    <property type="match status" value="1"/>
</dbReference>
<evidence type="ECO:0000256" key="1">
    <source>
        <dbReference type="ARBA" id="ARBA00007469"/>
    </source>
</evidence>
<comment type="similarity">
    <text evidence="1 2">Belongs to the RNase T2 family.</text>
</comment>
<reference evidence="4 5" key="1">
    <citation type="submission" date="2018-08" db="EMBL/GenBank/DDBJ databases">
        <title>Draft genome sequence of Rhodobacter sphaeroides FY.</title>
        <authorList>
            <person name="Rayyan A."/>
            <person name="Meyer T.E."/>
            <person name="Kyndt J.A."/>
        </authorList>
    </citation>
    <scope>NUCLEOTIDE SEQUENCE [LARGE SCALE GENOMIC DNA]</scope>
    <source>
        <strain evidence="4 5">FY</strain>
    </source>
</reference>
<dbReference type="InterPro" id="IPR039378">
    <property type="entry name" value="RNase_T2_prok"/>
</dbReference>
<dbReference type="GO" id="GO:0003723">
    <property type="term" value="F:RNA binding"/>
    <property type="evidence" value="ECO:0007669"/>
    <property type="project" value="InterPro"/>
</dbReference>
<evidence type="ECO:0000256" key="2">
    <source>
        <dbReference type="RuleBase" id="RU004328"/>
    </source>
</evidence>
<comment type="caution">
    <text evidence="4">The sequence shown here is derived from an EMBL/GenBank/DDBJ whole genome shotgun (WGS) entry which is preliminary data.</text>
</comment>
<dbReference type="RefSeq" id="WP_118999069.1">
    <property type="nucleotide sequence ID" value="NZ_QWGP01000001.1"/>
</dbReference>
<dbReference type="InterPro" id="IPR033130">
    <property type="entry name" value="RNase_T2_His_AS_2"/>
</dbReference>
<dbReference type="InterPro" id="IPR001568">
    <property type="entry name" value="RNase_T2-like"/>
</dbReference>
<dbReference type="EMBL" id="QWGP01000001">
    <property type="protein sequence ID" value="RHZ98735.1"/>
    <property type="molecule type" value="Genomic_DNA"/>
</dbReference>
<dbReference type="Proteomes" id="UP000266305">
    <property type="component" value="Unassembled WGS sequence"/>
</dbReference>
<gene>
    <name evidence="4" type="ORF">D1114_01210</name>
</gene>